<dbReference type="EMBL" id="BAAAUV010000014">
    <property type="protein sequence ID" value="GAA3224412.1"/>
    <property type="molecule type" value="Genomic_DNA"/>
</dbReference>
<name>A0ABP6QEJ9_9ACTN</name>
<organism evidence="2 3">
    <name type="scientific">Actinocorallia longicatena</name>
    <dbReference type="NCBI Taxonomy" id="111803"/>
    <lineage>
        <taxon>Bacteria</taxon>
        <taxon>Bacillati</taxon>
        <taxon>Actinomycetota</taxon>
        <taxon>Actinomycetes</taxon>
        <taxon>Streptosporangiales</taxon>
        <taxon>Thermomonosporaceae</taxon>
        <taxon>Actinocorallia</taxon>
    </lineage>
</organism>
<evidence type="ECO:0000313" key="3">
    <source>
        <dbReference type="Proteomes" id="UP001501237"/>
    </source>
</evidence>
<dbReference type="Pfam" id="PF19054">
    <property type="entry name" value="DUF5753"/>
    <property type="match status" value="1"/>
</dbReference>
<dbReference type="InterPro" id="IPR043917">
    <property type="entry name" value="DUF5753"/>
</dbReference>
<dbReference type="CDD" id="cd00093">
    <property type="entry name" value="HTH_XRE"/>
    <property type="match status" value="1"/>
</dbReference>
<dbReference type="SMART" id="SM00530">
    <property type="entry name" value="HTH_XRE"/>
    <property type="match status" value="1"/>
</dbReference>
<dbReference type="Gene3D" id="1.10.260.40">
    <property type="entry name" value="lambda repressor-like DNA-binding domains"/>
    <property type="match status" value="1"/>
</dbReference>
<feature type="domain" description="HTH cro/C1-type" evidence="1">
    <location>
        <begin position="19"/>
        <end position="81"/>
    </location>
</feature>
<evidence type="ECO:0000313" key="2">
    <source>
        <dbReference type="EMBL" id="GAA3224412.1"/>
    </source>
</evidence>
<protein>
    <submittedName>
        <fullName evidence="2">Helix-turn-helix transcriptional regulator</fullName>
    </submittedName>
</protein>
<dbReference type="SUPFAM" id="SSF47413">
    <property type="entry name" value="lambda repressor-like DNA-binding domains"/>
    <property type="match status" value="1"/>
</dbReference>
<evidence type="ECO:0000259" key="1">
    <source>
        <dbReference type="SMART" id="SM00530"/>
    </source>
</evidence>
<dbReference type="InterPro" id="IPR010982">
    <property type="entry name" value="Lambda_DNA-bd_dom_sf"/>
</dbReference>
<proteinExistence type="predicted"/>
<keyword evidence="3" id="KW-1185">Reference proteome</keyword>
<dbReference type="RefSeq" id="WP_344832932.1">
    <property type="nucleotide sequence ID" value="NZ_BAAAUV010000014.1"/>
</dbReference>
<comment type="caution">
    <text evidence="2">The sequence shown here is derived from an EMBL/GenBank/DDBJ whole genome shotgun (WGS) entry which is preliminary data.</text>
</comment>
<reference evidence="3" key="1">
    <citation type="journal article" date="2019" name="Int. J. Syst. Evol. Microbiol.">
        <title>The Global Catalogue of Microorganisms (GCM) 10K type strain sequencing project: providing services to taxonomists for standard genome sequencing and annotation.</title>
        <authorList>
            <consortium name="The Broad Institute Genomics Platform"/>
            <consortium name="The Broad Institute Genome Sequencing Center for Infectious Disease"/>
            <person name="Wu L."/>
            <person name="Ma J."/>
        </authorList>
    </citation>
    <scope>NUCLEOTIDE SEQUENCE [LARGE SCALE GENOMIC DNA]</scope>
    <source>
        <strain evidence="3">JCM 9377</strain>
    </source>
</reference>
<accession>A0ABP6QEJ9</accession>
<dbReference type="Proteomes" id="UP001501237">
    <property type="component" value="Unassembled WGS sequence"/>
</dbReference>
<dbReference type="InterPro" id="IPR001387">
    <property type="entry name" value="Cro/C1-type_HTH"/>
</dbReference>
<dbReference type="Pfam" id="PF13560">
    <property type="entry name" value="HTH_31"/>
    <property type="match status" value="1"/>
</dbReference>
<sequence>MPSSPSSSAQSARRRLGARLRALREAARTPEGSRVTGRRFAELAGWSSPSLVSMIENGNRTISSDHVRLWCEICGATERRTAELLAEQANVAGMWLTWKQVNRAGLSATQRAAHGQYENVRLFRSYMANALNSLIQTEDYMTVALTAVRLDQGLDVDDVSEAVAERLGRKDTLRRPDARWLFLLEGQVLWHRVMPVDVHRGQLHHLLDLVTHPSRRPTVSLGIIPAAGDRTRDGVHGVWPEESFTMFDSERVTIELISGYLSITQPDEIAAYVTAWDRLFGRAVHGERAAAQIRAALTDLDGA</sequence>
<gene>
    <name evidence="2" type="ORF">GCM10010468_51410</name>
</gene>